<dbReference type="AlphaFoldDB" id="F2U4I3"/>
<gene>
    <name evidence="1" type="ORF">PTSG_03201</name>
</gene>
<proteinExistence type="predicted"/>
<accession>F2U4I3</accession>
<protein>
    <submittedName>
        <fullName evidence="1">Uncharacterized protein</fullName>
    </submittedName>
</protein>
<sequence>MVETGLTSSTSPSRHGQKISFEVPLDEFSVFLKDGTILSLNMSRPVAGLPRVSDGLTHVVIRPSFSDTIEVRTPSYGAAAGLGHSASYVATGNRVYVMASAHTTTETSWLLVDVDEPVAITHTHNQQRFKRMASGAVEADAATEPSFAYNAAARTLVVHPKNIDAGHHVAIQF</sequence>
<reference evidence="1" key="1">
    <citation type="submission" date="2009-08" db="EMBL/GenBank/DDBJ databases">
        <title>Annotation of Salpingoeca rosetta.</title>
        <authorList>
            <consortium name="The Broad Institute Genome Sequencing Platform"/>
            <person name="Russ C."/>
            <person name="Cuomo C."/>
            <person name="Burger G."/>
            <person name="Gray M.W."/>
            <person name="Holland P.W.H."/>
            <person name="King N."/>
            <person name="Lang F.B.F."/>
            <person name="Roger A.J."/>
            <person name="Ruiz-Trillo I."/>
            <person name="Young S.K."/>
            <person name="Zeng Q."/>
            <person name="Gargeya S."/>
            <person name="Alvarado L."/>
            <person name="Berlin A."/>
            <person name="Chapman S.B."/>
            <person name="Chen Z."/>
            <person name="Freedman E."/>
            <person name="Gellesch M."/>
            <person name="Goldberg J."/>
            <person name="Griggs A."/>
            <person name="Gujja S."/>
            <person name="Heilman E."/>
            <person name="Heiman D."/>
            <person name="Howarth C."/>
            <person name="Mehta T."/>
            <person name="Neiman D."/>
            <person name="Pearson M."/>
            <person name="Roberts A."/>
            <person name="Saif S."/>
            <person name="Shea T."/>
            <person name="Shenoy N."/>
            <person name="Sisk P."/>
            <person name="Stolte C."/>
            <person name="Sykes S."/>
            <person name="White J."/>
            <person name="Yandava C."/>
            <person name="Haas B."/>
            <person name="Nusbaum C."/>
            <person name="Birren B."/>
        </authorList>
    </citation>
    <scope>NUCLEOTIDE SEQUENCE [LARGE SCALE GENOMIC DNA]</scope>
    <source>
        <strain evidence="1">ATCC 50818</strain>
    </source>
</reference>
<keyword evidence="2" id="KW-1185">Reference proteome</keyword>
<dbReference type="InParanoid" id="F2U4I3"/>
<evidence type="ECO:0000313" key="1">
    <source>
        <dbReference type="EMBL" id="EGD82549.1"/>
    </source>
</evidence>
<organism evidence="2">
    <name type="scientific">Salpingoeca rosetta (strain ATCC 50818 / BSB-021)</name>
    <dbReference type="NCBI Taxonomy" id="946362"/>
    <lineage>
        <taxon>Eukaryota</taxon>
        <taxon>Choanoflagellata</taxon>
        <taxon>Craspedida</taxon>
        <taxon>Salpingoecidae</taxon>
        <taxon>Salpingoeca</taxon>
    </lineage>
</organism>
<dbReference type="KEGG" id="sre:PTSG_03201"/>
<evidence type="ECO:0000313" key="2">
    <source>
        <dbReference type="Proteomes" id="UP000007799"/>
    </source>
</evidence>
<dbReference type="GeneID" id="16076372"/>
<dbReference type="Proteomes" id="UP000007799">
    <property type="component" value="Unassembled WGS sequence"/>
</dbReference>
<dbReference type="RefSeq" id="XP_004995785.1">
    <property type="nucleotide sequence ID" value="XM_004995728.1"/>
</dbReference>
<name>F2U4I3_SALR5</name>
<dbReference type="EMBL" id="GL832961">
    <property type="protein sequence ID" value="EGD82549.1"/>
    <property type="molecule type" value="Genomic_DNA"/>
</dbReference>